<feature type="region of interest" description="Disordered" evidence="1">
    <location>
        <begin position="1"/>
        <end position="32"/>
    </location>
</feature>
<organism evidence="2 3">
    <name type="scientific">Anoxynatronum buryatiense</name>
    <dbReference type="NCBI Taxonomy" id="489973"/>
    <lineage>
        <taxon>Bacteria</taxon>
        <taxon>Bacillati</taxon>
        <taxon>Bacillota</taxon>
        <taxon>Clostridia</taxon>
        <taxon>Eubacteriales</taxon>
        <taxon>Clostridiaceae</taxon>
        <taxon>Anoxynatronum</taxon>
    </lineage>
</organism>
<dbReference type="Pfam" id="PF22541">
    <property type="entry name" value="DUF7005"/>
    <property type="match status" value="1"/>
</dbReference>
<protein>
    <submittedName>
        <fullName evidence="2">Uncharacterized protein</fullName>
    </submittedName>
</protein>
<evidence type="ECO:0000313" key="2">
    <source>
        <dbReference type="EMBL" id="SMP58075.1"/>
    </source>
</evidence>
<dbReference type="RefSeq" id="WP_283409370.1">
    <property type="nucleotide sequence ID" value="NZ_FXUF01000007.1"/>
</dbReference>
<gene>
    <name evidence="2" type="ORF">SAMN06296020_10739</name>
</gene>
<dbReference type="InterPro" id="IPR054274">
    <property type="entry name" value="DUF7005"/>
</dbReference>
<accession>A0AA46AJ55</accession>
<comment type="caution">
    <text evidence="2">The sequence shown here is derived from an EMBL/GenBank/DDBJ whole genome shotgun (WGS) entry which is preliminary data.</text>
</comment>
<proteinExistence type="predicted"/>
<sequence>MNTNMSKTGTKHSVTKHSVTKHSATRQTGTHHTPLAGAAASLLDENHWVQPREAPDLTTPLEDQLFIRDWRRYQAMAQKQSLMKVLKNPLRQLCFPIEAGMSQHSEYQAATKKGLSPLLMIKATGLPLENPEGIQLFFHPTEAGHLPVLDIPSRCDFENLMRALARRNEPVEIPPSTGACMVKGYNNWDRVEQYQKQQGAAFSFQHMKETPALYRDVFLLITQAPYSGVTARVMGLENSEWLAYSRTIRLAHEATHYVTLRMYGSANNHLLDEMVADYRGIVAALGEFKASWLLHFFGIGEDLTYRPGGRMQNYLKDQHLSDDAFQEVVAVVAQAAHQLEAWGSRNPDLYTTKGQRSALAHLTRLTLRQMAAGTGF</sequence>
<feature type="compositionally biased region" description="Basic residues" evidence="1">
    <location>
        <begin position="9"/>
        <end position="24"/>
    </location>
</feature>
<evidence type="ECO:0000256" key="1">
    <source>
        <dbReference type="SAM" id="MobiDB-lite"/>
    </source>
</evidence>
<dbReference type="AlphaFoldDB" id="A0AA46AJ55"/>
<dbReference type="Proteomes" id="UP001158066">
    <property type="component" value="Unassembled WGS sequence"/>
</dbReference>
<name>A0AA46AJ55_9CLOT</name>
<keyword evidence="3" id="KW-1185">Reference proteome</keyword>
<evidence type="ECO:0000313" key="3">
    <source>
        <dbReference type="Proteomes" id="UP001158066"/>
    </source>
</evidence>
<dbReference type="EMBL" id="FXUF01000007">
    <property type="protein sequence ID" value="SMP58075.1"/>
    <property type="molecule type" value="Genomic_DNA"/>
</dbReference>
<reference evidence="2" key="1">
    <citation type="submission" date="2017-05" db="EMBL/GenBank/DDBJ databases">
        <authorList>
            <person name="Varghese N."/>
            <person name="Submissions S."/>
        </authorList>
    </citation>
    <scope>NUCLEOTIDE SEQUENCE</scope>
    <source>
        <strain evidence="2">Su22</strain>
    </source>
</reference>